<feature type="domain" description="NodB homology" evidence="1">
    <location>
        <begin position="35"/>
        <end position="224"/>
    </location>
</feature>
<protein>
    <recommendedName>
        <fullName evidence="1">NodB homology domain-containing protein</fullName>
    </recommendedName>
</protein>
<comment type="caution">
    <text evidence="2">The sequence shown here is derived from an EMBL/GenBank/DDBJ whole genome shotgun (WGS) entry which is preliminary data.</text>
</comment>
<dbReference type="GO" id="GO:0005975">
    <property type="term" value="P:carbohydrate metabolic process"/>
    <property type="evidence" value="ECO:0007669"/>
    <property type="project" value="InterPro"/>
</dbReference>
<sequence length="323" mass="37505">MFYRKGRQGLKNSCSVQVDLDSFATLLHFYNYRLTDRELKELSIFYPLVISRFLDLFRRLDIKATFFVAGWDVEGNPEAAESIKLLSSQGHEVASHSYAHQYNFTCLNEKEIESDIQKNSNFIENITGLKPLGFKTPGCCSTAALFAIISRCGFLYDSSVAPSFIYEFWKRMRSISKHNEYRSGKSDFISLISPRIPYRVSRSIWRYKLAGLSPQIIEMPFSCLPFTRVPFYSNSLFMFGENAINRLCYSLLKRNHLIFFMHGIDLVDLYKDNVDIRLRAHPFVSMPLAKKIKHLEVFLQKAKGDFIFKRSDVLAREILNNNK</sequence>
<dbReference type="InterPro" id="IPR002509">
    <property type="entry name" value="NODB_dom"/>
</dbReference>
<name>A0A2H0M139_9BACT</name>
<dbReference type="PROSITE" id="PS51677">
    <property type="entry name" value="NODB"/>
    <property type="match status" value="1"/>
</dbReference>
<dbReference type="InterPro" id="IPR011330">
    <property type="entry name" value="Glyco_hydro/deAcase_b/a-brl"/>
</dbReference>
<evidence type="ECO:0000313" key="3">
    <source>
        <dbReference type="Proteomes" id="UP000229641"/>
    </source>
</evidence>
<accession>A0A2H0M139</accession>
<gene>
    <name evidence="2" type="ORF">COV72_02130</name>
</gene>
<dbReference type="GO" id="GO:0016810">
    <property type="term" value="F:hydrolase activity, acting on carbon-nitrogen (but not peptide) bonds"/>
    <property type="evidence" value="ECO:0007669"/>
    <property type="project" value="InterPro"/>
</dbReference>
<reference evidence="2 3" key="1">
    <citation type="submission" date="2017-09" db="EMBL/GenBank/DDBJ databases">
        <title>Depth-based differentiation of microbial function through sediment-hosted aquifers and enrichment of novel symbionts in the deep terrestrial subsurface.</title>
        <authorList>
            <person name="Probst A.J."/>
            <person name="Ladd B."/>
            <person name="Jarett J.K."/>
            <person name="Geller-Mcgrath D.E."/>
            <person name="Sieber C.M."/>
            <person name="Emerson J.B."/>
            <person name="Anantharaman K."/>
            <person name="Thomas B.C."/>
            <person name="Malmstrom R."/>
            <person name="Stieglmeier M."/>
            <person name="Klingl A."/>
            <person name="Woyke T."/>
            <person name="Ryan C.M."/>
            <person name="Banfield J.F."/>
        </authorList>
    </citation>
    <scope>NUCLEOTIDE SEQUENCE [LARGE SCALE GENOMIC DNA]</scope>
    <source>
        <strain evidence="2">CG11_big_fil_rev_8_21_14_0_20_42_13</strain>
    </source>
</reference>
<dbReference type="PANTHER" id="PTHR47561">
    <property type="entry name" value="POLYSACCHARIDE DEACETYLASE FAMILY PROTEIN (AFU_ORTHOLOGUE AFUA_6G05030)"/>
    <property type="match status" value="1"/>
</dbReference>
<dbReference type="AlphaFoldDB" id="A0A2H0M139"/>
<dbReference type="PANTHER" id="PTHR47561:SF1">
    <property type="entry name" value="POLYSACCHARIDE DEACETYLASE FAMILY PROTEIN (AFU_ORTHOLOGUE AFUA_6G05030)"/>
    <property type="match status" value="1"/>
</dbReference>
<organism evidence="2 3">
    <name type="scientific">Candidatus Ghiorseimicrobium undicola</name>
    <dbReference type="NCBI Taxonomy" id="1974746"/>
    <lineage>
        <taxon>Bacteria</taxon>
        <taxon>Pseudomonadati</taxon>
        <taxon>Candidatus Omnitrophota</taxon>
        <taxon>Candidatus Ghiorseimicrobium</taxon>
    </lineage>
</organism>
<evidence type="ECO:0000259" key="1">
    <source>
        <dbReference type="PROSITE" id="PS51677"/>
    </source>
</evidence>
<dbReference type="SUPFAM" id="SSF88713">
    <property type="entry name" value="Glycoside hydrolase/deacetylase"/>
    <property type="match status" value="1"/>
</dbReference>
<dbReference type="EMBL" id="PCWA01000030">
    <property type="protein sequence ID" value="PIQ89634.1"/>
    <property type="molecule type" value="Genomic_DNA"/>
</dbReference>
<dbReference type="Gene3D" id="3.20.20.370">
    <property type="entry name" value="Glycoside hydrolase/deacetylase"/>
    <property type="match status" value="1"/>
</dbReference>
<dbReference type="Pfam" id="PF01522">
    <property type="entry name" value="Polysacc_deac_1"/>
    <property type="match status" value="1"/>
</dbReference>
<dbReference type="Proteomes" id="UP000229641">
    <property type="component" value="Unassembled WGS sequence"/>
</dbReference>
<evidence type="ECO:0000313" key="2">
    <source>
        <dbReference type="EMBL" id="PIQ89634.1"/>
    </source>
</evidence>
<proteinExistence type="predicted"/>